<dbReference type="EMBL" id="GIFC01006305">
    <property type="protein sequence ID" value="MXU88388.1"/>
    <property type="molecule type" value="Transcribed_RNA"/>
</dbReference>
<organism evidence="1">
    <name type="scientific">Ixodes ricinus</name>
    <name type="common">Common tick</name>
    <name type="synonym">Acarus ricinus</name>
    <dbReference type="NCBI Taxonomy" id="34613"/>
    <lineage>
        <taxon>Eukaryota</taxon>
        <taxon>Metazoa</taxon>
        <taxon>Ecdysozoa</taxon>
        <taxon>Arthropoda</taxon>
        <taxon>Chelicerata</taxon>
        <taxon>Arachnida</taxon>
        <taxon>Acari</taxon>
        <taxon>Parasitiformes</taxon>
        <taxon>Ixodida</taxon>
        <taxon>Ixodoidea</taxon>
        <taxon>Ixodidae</taxon>
        <taxon>Ixodinae</taxon>
        <taxon>Ixodes</taxon>
    </lineage>
</organism>
<proteinExistence type="predicted"/>
<name>A0A6B0U9T3_IXORI</name>
<evidence type="ECO:0000313" key="1">
    <source>
        <dbReference type="EMBL" id="MXU88388.1"/>
    </source>
</evidence>
<accession>A0A6B0U9T3</accession>
<sequence>MFPGFCAASACRFLRRVWASRARRCFRSSVSFALPCPLSSGIRCLTLLSLFTGFPVEQWFPLRDVASPSPLSFSTLLLPTRRASLSTVLPTEGRHQLIHLM</sequence>
<dbReference type="AlphaFoldDB" id="A0A6B0U9T3"/>
<reference evidence="1" key="1">
    <citation type="submission" date="2019-12" db="EMBL/GenBank/DDBJ databases">
        <title>An insight into the sialome of adult female Ixodes ricinus ticks feeding for 6 days.</title>
        <authorList>
            <person name="Perner J."/>
            <person name="Ribeiro J.M.C."/>
        </authorList>
    </citation>
    <scope>NUCLEOTIDE SEQUENCE</scope>
    <source>
        <strain evidence="1">Semi-engorged</strain>
        <tissue evidence="1">Salivary glands</tissue>
    </source>
</reference>
<protein>
    <submittedName>
        <fullName evidence="1">Uncharacterized protein</fullName>
    </submittedName>
</protein>